<proteinExistence type="predicted"/>
<dbReference type="Proteomes" id="UP000576082">
    <property type="component" value="Unassembled WGS sequence"/>
</dbReference>
<organism evidence="1 2">
    <name type="scientific">Flammeovirga aprica JL-4</name>
    <dbReference type="NCBI Taxonomy" id="694437"/>
    <lineage>
        <taxon>Bacteria</taxon>
        <taxon>Pseudomonadati</taxon>
        <taxon>Bacteroidota</taxon>
        <taxon>Cytophagia</taxon>
        <taxon>Cytophagales</taxon>
        <taxon>Flammeovirgaceae</taxon>
        <taxon>Flammeovirga</taxon>
    </lineage>
</organism>
<evidence type="ECO:0000313" key="1">
    <source>
        <dbReference type="EMBL" id="NME69304.1"/>
    </source>
</evidence>
<name>A0A7X9RV51_9BACT</name>
<dbReference type="AlphaFoldDB" id="A0A7X9RV51"/>
<dbReference type="NCBIfam" id="NF033487">
    <property type="entry name" value="Lacal_2735_fam"/>
    <property type="match status" value="1"/>
</dbReference>
<sequence>MFGLFKKKSKKEVLEKKYRKLLEESHRLSTVNRIESDKKMYEANQVLEEIEKL</sequence>
<dbReference type="RefSeq" id="WP_169657582.1">
    <property type="nucleotide sequence ID" value="NZ_JABANE010000039.1"/>
</dbReference>
<keyword evidence="2" id="KW-1185">Reference proteome</keyword>
<comment type="caution">
    <text evidence="1">The sequence shown here is derived from an EMBL/GenBank/DDBJ whole genome shotgun (WGS) entry which is preliminary data.</text>
</comment>
<evidence type="ECO:0000313" key="2">
    <source>
        <dbReference type="Proteomes" id="UP000576082"/>
    </source>
</evidence>
<accession>A0A7X9RV51</accession>
<protein>
    <submittedName>
        <fullName evidence="1">Lacal_2735 family protein</fullName>
    </submittedName>
</protein>
<reference evidence="1 2" key="1">
    <citation type="submission" date="2020-04" db="EMBL/GenBank/DDBJ databases">
        <title>Flammeovirga sp. SR4, a novel species isolated from seawater.</title>
        <authorList>
            <person name="Wang X."/>
        </authorList>
    </citation>
    <scope>NUCLEOTIDE SEQUENCE [LARGE SCALE GENOMIC DNA]</scope>
    <source>
        <strain evidence="1 2">ATCC 23126</strain>
    </source>
</reference>
<dbReference type="EMBL" id="JABANE010000039">
    <property type="protein sequence ID" value="NME69304.1"/>
    <property type="molecule type" value="Genomic_DNA"/>
</dbReference>
<dbReference type="InterPro" id="IPR045493">
    <property type="entry name" value="DUF6435"/>
</dbReference>
<gene>
    <name evidence="1" type="ORF">HHU12_15115</name>
</gene>